<reference evidence="4 5" key="1">
    <citation type="journal article" date="2016" name="Nat. Commun.">
        <title>Thousands of microbial genomes shed light on interconnected biogeochemical processes in an aquifer system.</title>
        <authorList>
            <person name="Anantharaman K."/>
            <person name="Brown C.T."/>
            <person name="Hug L.A."/>
            <person name="Sharon I."/>
            <person name="Castelle C.J."/>
            <person name="Probst A.J."/>
            <person name="Thomas B.C."/>
            <person name="Singh A."/>
            <person name="Wilkins M.J."/>
            <person name="Karaoz U."/>
            <person name="Brodie E.L."/>
            <person name="Williams K.H."/>
            <person name="Hubbard S.S."/>
            <person name="Banfield J.F."/>
        </authorList>
    </citation>
    <scope>NUCLEOTIDE SEQUENCE [LARGE SCALE GENOMIC DNA]</scope>
</reference>
<evidence type="ECO:0000313" key="4">
    <source>
        <dbReference type="EMBL" id="OGL98421.1"/>
    </source>
</evidence>
<dbReference type="GO" id="GO:0016279">
    <property type="term" value="F:protein-lysine N-methyltransferase activity"/>
    <property type="evidence" value="ECO:0007669"/>
    <property type="project" value="InterPro"/>
</dbReference>
<dbReference type="SUPFAM" id="SSF53335">
    <property type="entry name" value="S-adenosyl-L-methionine-dependent methyltransferases"/>
    <property type="match status" value="1"/>
</dbReference>
<dbReference type="Gene3D" id="3.40.50.150">
    <property type="entry name" value="Vaccinia Virus protein VP39"/>
    <property type="match status" value="1"/>
</dbReference>
<evidence type="ECO:0000313" key="5">
    <source>
        <dbReference type="Proteomes" id="UP000176501"/>
    </source>
</evidence>
<evidence type="ECO:0008006" key="6">
    <source>
        <dbReference type="Google" id="ProtNLM"/>
    </source>
</evidence>
<sequence length="163" mass="18509">MNWLLIPVFLLLFSMAYAALSGAPWVPTWKRDIARAKKLLDLQPGETFVELGCGDGRVTCAVGQGTGVELSLVQYLAAQARRVLSRSKNVRFVFANAFNYKLHDVDALYMFLMPDTYEKIRPKLEAELKSGARLVTYVWPIPGWEPERVDEHSGAPKLYLYKR</sequence>
<proteinExistence type="predicted"/>
<dbReference type="GO" id="GO:0032259">
    <property type="term" value="P:methylation"/>
    <property type="evidence" value="ECO:0007669"/>
    <property type="project" value="UniProtKB-KW"/>
</dbReference>
<evidence type="ECO:0000256" key="3">
    <source>
        <dbReference type="ARBA" id="ARBA00022691"/>
    </source>
</evidence>
<accession>A0A1F7W6J0</accession>
<dbReference type="InterPro" id="IPR026170">
    <property type="entry name" value="FAM173A/B"/>
</dbReference>
<comment type="caution">
    <text evidence="4">The sequence shown here is derived from an EMBL/GenBank/DDBJ whole genome shotgun (WGS) entry which is preliminary data.</text>
</comment>
<gene>
    <name evidence="4" type="ORF">A2304_01875</name>
</gene>
<organism evidence="4 5">
    <name type="scientific">Candidatus Uhrbacteria bacterium RIFOXYB2_FULL_57_15</name>
    <dbReference type="NCBI Taxonomy" id="1802422"/>
    <lineage>
        <taxon>Bacteria</taxon>
        <taxon>Candidatus Uhriibacteriota</taxon>
    </lineage>
</organism>
<dbReference type="CDD" id="cd02440">
    <property type="entry name" value="AdoMet_MTases"/>
    <property type="match status" value="1"/>
</dbReference>
<dbReference type="PANTHER" id="PTHR13610">
    <property type="entry name" value="METHYLTRANSFERASE DOMAIN-CONTAINING PROTEIN"/>
    <property type="match status" value="1"/>
</dbReference>
<dbReference type="EMBL" id="MGFE01000020">
    <property type="protein sequence ID" value="OGL98421.1"/>
    <property type="molecule type" value="Genomic_DNA"/>
</dbReference>
<name>A0A1F7W6J0_9BACT</name>
<dbReference type="PANTHER" id="PTHR13610:SF11">
    <property type="entry name" value="METHYLTRANSFERASE DOMAIN-CONTAINING PROTEIN"/>
    <property type="match status" value="1"/>
</dbReference>
<evidence type="ECO:0000256" key="2">
    <source>
        <dbReference type="ARBA" id="ARBA00022679"/>
    </source>
</evidence>
<keyword evidence="2" id="KW-0808">Transferase</keyword>
<keyword evidence="3" id="KW-0949">S-adenosyl-L-methionine</keyword>
<evidence type="ECO:0000256" key="1">
    <source>
        <dbReference type="ARBA" id="ARBA00022603"/>
    </source>
</evidence>
<dbReference type="AlphaFoldDB" id="A0A1F7W6J0"/>
<dbReference type="Proteomes" id="UP000176501">
    <property type="component" value="Unassembled WGS sequence"/>
</dbReference>
<dbReference type="InterPro" id="IPR029063">
    <property type="entry name" value="SAM-dependent_MTases_sf"/>
</dbReference>
<protein>
    <recommendedName>
        <fullName evidence="6">Methyltransferase domain-containing protein</fullName>
    </recommendedName>
</protein>
<keyword evidence="1" id="KW-0489">Methyltransferase</keyword>